<proteinExistence type="predicted"/>
<evidence type="ECO:0000313" key="4">
    <source>
        <dbReference type="Proteomes" id="UP001317870"/>
    </source>
</evidence>
<dbReference type="RefSeq" id="WP_281875627.1">
    <property type="nucleotide sequence ID" value="NZ_AP026978.1"/>
</dbReference>
<feature type="signal peptide" evidence="2">
    <location>
        <begin position="1"/>
        <end position="27"/>
    </location>
</feature>
<feature type="region of interest" description="Disordered" evidence="1">
    <location>
        <begin position="34"/>
        <end position="53"/>
    </location>
</feature>
<keyword evidence="4" id="KW-1185">Reference proteome</keyword>
<feature type="chain" id="PRO_5045193766" evidence="2">
    <location>
        <begin position="28"/>
        <end position="80"/>
    </location>
</feature>
<evidence type="ECO:0000256" key="1">
    <source>
        <dbReference type="SAM" id="MobiDB-lite"/>
    </source>
</evidence>
<name>A0ABN6UEL6_9NOCA</name>
<gene>
    <name evidence="3" type="ORF">IFM12276_55690</name>
</gene>
<organism evidence="3 4">
    <name type="scientific">Nocardia sputorum</name>
    <dbReference type="NCBI Taxonomy" id="2984338"/>
    <lineage>
        <taxon>Bacteria</taxon>
        <taxon>Bacillati</taxon>
        <taxon>Actinomycetota</taxon>
        <taxon>Actinomycetes</taxon>
        <taxon>Mycobacteriales</taxon>
        <taxon>Nocardiaceae</taxon>
        <taxon>Nocardia</taxon>
    </lineage>
</organism>
<keyword evidence="2" id="KW-0732">Signal</keyword>
<reference evidence="3 4" key="1">
    <citation type="submission" date="2022-11" db="EMBL/GenBank/DDBJ databases">
        <title>Genome Sequencing of Nocardia sp. ON39_IFM12276 and assembly.</title>
        <authorList>
            <person name="Shimojima M."/>
            <person name="Toyokawa M."/>
            <person name="Uesaka K."/>
        </authorList>
    </citation>
    <scope>NUCLEOTIDE SEQUENCE [LARGE SCALE GENOMIC DNA]</scope>
    <source>
        <strain evidence="3 4">IFM 12276</strain>
    </source>
</reference>
<dbReference type="Proteomes" id="UP001317870">
    <property type="component" value="Chromosome"/>
</dbReference>
<evidence type="ECO:0000256" key="2">
    <source>
        <dbReference type="SAM" id="SignalP"/>
    </source>
</evidence>
<dbReference type="EMBL" id="AP026978">
    <property type="protein sequence ID" value="BDU02541.1"/>
    <property type="molecule type" value="Genomic_DNA"/>
</dbReference>
<accession>A0ABN6UEL6</accession>
<protein>
    <submittedName>
        <fullName evidence="3">Uncharacterized protein</fullName>
    </submittedName>
</protein>
<sequence>MSFTKLLGAGITALAFGAVLSAGNAVAEPLAPAPSAPAPVVAPGEPAPGGVSTGSSLIDLSSLLRLLQCGSAAQCPLPAA</sequence>
<feature type="compositionally biased region" description="Low complexity" evidence="1">
    <location>
        <begin position="38"/>
        <end position="53"/>
    </location>
</feature>
<evidence type="ECO:0000313" key="3">
    <source>
        <dbReference type="EMBL" id="BDU02541.1"/>
    </source>
</evidence>